<keyword evidence="4" id="KW-1185">Reference proteome</keyword>
<evidence type="ECO:0000313" key="4">
    <source>
        <dbReference type="Proteomes" id="UP000249123"/>
    </source>
</evidence>
<dbReference type="InterPro" id="IPR036812">
    <property type="entry name" value="NAD(P)_OxRdtase_dom_sf"/>
</dbReference>
<comment type="caution">
    <text evidence="3">The sequence shown here is derived from an EMBL/GenBank/DDBJ whole genome shotgun (WGS) entry which is preliminary data.</text>
</comment>
<dbReference type="GO" id="GO:0016491">
    <property type="term" value="F:oxidoreductase activity"/>
    <property type="evidence" value="ECO:0007669"/>
    <property type="project" value="UniProtKB-KW"/>
</dbReference>
<sequence length="333" mass="36129">MNLIRKFGHTGTSQAAIGLGCMGMSEFYGETDDAQSLAVLHRAMELGVTLFDTADMYGDGHNEVLLGRFLKEVTGTPFIATKFGIRRDKEDGTQAYQRVIDNSPAYIRTACEASLKRLGVEAIDLYYMHRYSPDYALEEAIGTLSRLVEEGKVKAIGLSEVSADTLRRAHAIHPVSAVQTEYSLQTRDVEAEVLPACLELGIALVAYSPLGRGMLSGQITSREALAEDDFRRLSPRFEENALKQNVARLDVLKSIAAAHEANPAQIALAWVLHQGQGVFAIPGTKRVSYLEANVAAAEIALTADDLARLDQAFAPGTVQGARYPEAGLKTVNT</sequence>
<dbReference type="CDD" id="cd19076">
    <property type="entry name" value="AKR_AKR13A_13D"/>
    <property type="match status" value="1"/>
</dbReference>
<dbReference type="PANTHER" id="PTHR43625:SF40">
    <property type="entry name" value="ALDO-KETO REDUCTASE YAKC [NADP(+)]"/>
    <property type="match status" value="1"/>
</dbReference>
<dbReference type="InterPro" id="IPR050791">
    <property type="entry name" value="Aldo-Keto_reductase"/>
</dbReference>
<dbReference type="SUPFAM" id="SSF51430">
    <property type="entry name" value="NAD(P)-linked oxidoreductase"/>
    <property type="match status" value="1"/>
</dbReference>
<dbReference type="eggNOG" id="COG0667">
    <property type="taxonomic scope" value="Bacteria"/>
</dbReference>
<dbReference type="InterPro" id="IPR023210">
    <property type="entry name" value="NADP_OxRdtase_dom"/>
</dbReference>
<dbReference type="Proteomes" id="UP000249123">
    <property type="component" value="Unassembled WGS sequence"/>
</dbReference>
<organism evidence="3 4">
    <name type="scientific">Hyphomonas pacifica</name>
    <dbReference type="NCBI Taxonomy" id="1280941"/>
    <lineage>
        <taxon>Bacteria</taxon>
        <taxon>Pseudomonadati</taxon>
        <taxon>Pseudomonadota</taxon>
        <taxon>Alphaproteobacteria</taxon>
        <taxon>Hyphomonadales</taxon>
        <taxon>Hyphomonadaceae</taxon>
        <taxon>Hyphomonas</taxon>
    </lineage>
</organism>
<dbReference type="AlphaFoldDB" id="A0A062TW66"/>
<name>A0A062TW66_9PROT</name>
<accession>A0A062TW66</accession>
<accession>A0A328JSU4</accession>
<dbReference type="EMBL" id="AWFB01000027">
    <property type="protein sequence ID" value="RAN32799.1"/>
    <property type="molecule type" value="Genomic_DNA"/>
</dbReference>
<evidence type="ECO:0000313" key="3">
    <source>
        <dbReference type="EMBL" id="RAN32799.1"/>
    </source>
</evidence>
<evidence type="ECO:0000256" key="1">
    <source>
        <dbReference type="ARBA" id="ARBA00023002"/>
    </source>
</evidence>
<dbReference type="PROSITE" id="PS51257">
    <property type="entry name" value="PROKAR_LIPOPROTEIN"/>
    <property type="match status" value="1"/>
</dbReference>
<dbReference type="OrthoDB" id="9803483at2"/>
<reference evidence="3 4" key="1">
    <citation type="submission" date="2013-04" db="EMBL/GenBank/DDBJ databases">
        <title>Hyphomonas sp. T24B3 Genome Sequencing.</title>
        <authorList>
            <person name="Lai Q."/>
            <person name="Shao Z."/>
        </authorList>
    </citation>
    <scope>NUCLEOTIDE SEQUENCE [LARGE SCALE GENOMIC DNA]</scope>
    <source>
        <strain evidence="3 4">T24B3</strain>
    </source>
</reference>
<feature type="domain" description="NADP-dependent oxidoreductase" evidence="2">
    <location>
        <begin position="17"/>
        <end position="312"/>
    </location>
</feature>
<gene>
    <name evidence="3" type="ORF">HY3_14215</name>
</gene>
<protein>
    <recommendedName>
        <fullName evidence="2">NADP-dependent oxidoreductase domain-containing protein</fullName>
    </recommendedName>
</protein>
<dbReference type="Gene3D" id="3.20.20.100">
    <property type="entry name" value="NADP-dependent oxidoreductase domain"/>
    <property type="match status" value="1"/>
</dbReference>
<dbReference type="Pfam" id="PF00248">
    <property type="entry name" value="Aldo_ket_red"/>
    <property type="match status" value="1"/>
</dbReference>
<dbReference type="GO" id="GO:0005737">
    <property type="term" value="C:cytoplasm"/>
    <property type="evidence" value="ECO:0007669"/>
    <property type="project" value="TreeGrafter"/>
</dbReference>
<keyword evidence="1" id="KW-0560">Oxidoreductase</keyword>
<dbReference type="RefSeq" id="WP_034827299.1">
    <property type="nucleotide sequence ID" value="NZ_AWFA01000030.1"/>
</dbReference>
<dbReference type="PANTHER" id="PTHR43625">
    <property type="entry name" value="AFLATOXIN B1 ALDEHYDE REDUCTASE"/>
    <property type="match status" value="1"/>
</dbReference>
<dbReference type="STRING" id="1280941.HY2_14490"/>
<proteinExistence type="predicted"/>
<evidence type="ECO:0000259" key="2">
    <source>
        <dbReference type="Pfam" id="PF00248"/>
    </source>
</evidence>